<dbReference type="Pfam" id="PF13377">
    <property type="entry name" value="Peripla_BP_3"/>
    <property type="match status" value="1"/>
</dbReference>
<feature type="region of interest" description="Disordered" evidence="4">
    <location>
        <begin position="132"/>
        <end position="162"/>
    </location>
</feature>
<feature type="region of interest" description="Disordered" evidence="4">
    <location>
        <begin position="199"/>
        <end position="239"/>
    </location>
</feature>
<dbReference type="PANTHER" id="PTHR30146">
    <property type="entry name" value="LACI-RELATED TRANSCRIPTIONAL REPRESSOR"/>
    <property type="match status" value="1"/>
</dbReference>
<dbReference type="SUPFAM" id="SSF53822">
    <property type="entry name" value="Periplasmic binding protein-like I"/>
    <property type="match status" value="1"/>
</dbReference>
<evidence type="ECO:0000256" key="4">
    <source>
        <dbReference type="SAM" id="MobiDB-lite"/>
    </source>
</evidence>
<sequence length="239" mass="25496">MREVSGASLTVPRADDRSMNAGFAAGVEMASRRDRLPDGVFAVNEMVGLGVVRGLTSFGIDVPRDVAVIGFDGDEIAAVSAIPLSTISAPGEAIGETAYDLLLSELGEPVLTFGSRQQIVDPELVVRASTVEDAGGTTTLDPPRPLGPLDAGRPNPWRRRRPDILRSGRAGIPTTYATVGEAFLSRFALGRPGRFRPVRTRRPRMSCGGAPLSIVKEDIHGRERPDRRGGRGASPCSRR</sequence>
<gene>
    <name evidence="6" type="ORF">KIH74_04780</name>
</gene>
<feature type="domain" description="Transcriptional regulator LacI/GalR-like sensor" evidence="5">
    <location>
        <begin position="24"/>
        <end position="130"/>
    </location>
</feature>
<dbReference type="PANTHER" id="PTHR30146:SF109">
    <property type="entry name" value="HTH-TYPE TRANSCRIPTIONAL REGULATOR GALS"/>
    <property type="match status" value="1"/>
</dbReference>
<evidence type="ECO:0000256" key="2">
    <source>
        <dbReference type="ARBA" id="ARBA00023125"/>
    </source>
</evidence>
<evidence type="ECO:0000313" key="7">
    <source>
        <dbReference type="Proteomes" id="UP001197247"/>
    </source>
</evidence>
<organism evidence="6 7">
    <name type="scientific">Kineosporia corallincola</name>
    <dbReference type="NCBI Taxonomy" id="2835133"/>
    <lineage>
        <taxon>Bacteria</taxon>
        <taxon>Bacillati</taxon>
        <taxon>Actinomycetota</taxon>
        <taxon>Actinomycetes</taxon>
        <taxon>Kineosporiales</taxon>
        <taxon>Kineosporiaceae</taxon>
        <taxon>Kineosporia</taxon>
    </lineage>
</organism>
<keyword evidence="3" id="KW-0804">Transcription</keyword>
<proteinExistence type="predicted"/>
<accession>A0ABS5TCS3</accession>
<dbReference type="Gene3D" id="3.40.50.2300">
    <property type="match status" value="1"/>
</dbReference>
<dbReference type="EMBL" id="JAHBAY010000002">
    <property type="protein sequence ID" value="MBT0768224.1"/>
    <property type="molecule type" value="Genomic_DNA"/>
</dbReference>
<name>A0ABS5TCS3_9ACTN</name>
<keyword evidence="1" id="KW-0805">Transcription regulation</keyword>
<feature type="compositionally biased region" description="Basic and acidic residues" evidence="4">
    <location>
        <begin position="215"/>
        <end position="229"/>
    </location>
</feature>
<protein>
    <submittedName>
        <fullName evidence="6">Substrate-binding domain-containing protein</fullName>
    </submittedName>
</protein>
<keyword evidence="7" id="KW-1185">Reference proteome</keyword>
<dbReference type="InterPro" id="IPR046335">
    <property type="entry name" value="LacI/GalR-like_sensor"/>
</dbReference>
<dbReference type="InterPro" id="IPR028082">
    <property type="entry name" value="Peripla_BP_I"/>
</dbReference>
<keyword evidence="2" id="KW-0238">DNA-binding</keyword>
<dbReference type="Proteomes" id="UP001197247">
    <property type="component" value="Unassembled WGS sequence"/>
</dbReference>
<reference evidence="6 7" key="1">
    <citation type="submission" date="2021-05" db="EMBL/GenBank/DDBJ databases">
        <title>Kineosporia and Streptomyces sp. nov. two new marine actinobacteria isolated from Coral.</title>
        <authorList>
            <person name="Buangrab K."/>
            <person name="Sutthacheep M."/>
            <person name="Yeemin T."/>
            <person name="Harunari E."/>
            <person name="Igarashi Y."/>
            <person name="Kanchanasin P."/>
            <person name="Tanasupawat S."/>
            <person name="Phongsopitanun W."/>
        </authorList>
    </citation>
    <scope>NUCLEOTIDE SEQUENCE [LARGE SCALE GENOMIC DNA]</scope>
    <source>
        <strain evidence="6 7">J2-2</strain>
    </source>
</reference>
<evidence type="ECO:0000256" key="3">
    <source>
        <dbReference type="ARBA" id="ARBA00023163"/>
    </source>
</evidence>
<evidence type="ECO:0000313" key="6">
    <source>
        <dbReference type="EMBL" id="MBT0768224.1"/>
    </source>
</evidence>
<evidence type="ECO:0000256" key="1">
    <source>
        <dbReference type="ARBA" id="ARBA00023015"/>
    </source>
</evidence>
<comment type="caution">
    <text evidence="6">The sequence shown here is derived from an EMBL/GenBank/DDBJ whole genome shotgun (WGS) entry which is preliminary data.</text>
</comment>
<evidence type="ECO:0000259" key="5">
    <source>
        <dbReference type="Pfam" id="PF13377"/>
    </source>
</evidence>